<gene>
    <name evidence="4" type="ORF">OTI717_LOCUS15832</name>
    <name evidence="3" type="ORF">SEV965_LOCUS26440</name>
</gene>
<organism evidence="3 5">
    <name type="scientific">Rotaria sordida</name>
    <dbReference type="NCBI Taxonomy" id="392033"/>
    <lineage>
        <taxon>Eukaryota</taxon>
        <taxon>Metazoa</taxon>
        <taxon>Spiralia</taxon>
        <taxon>Gnathifera</taxon>
        <taxon>Rotifera</taxon>
        <taxon>Eurotatoria</taxon>
        <taxon>Bdelloidea</taxon>
        <taxon>Philodinida</taxon>
        <taxon>Philodinidae</taxon>
        <taxon>Rotaria</taxon>
    </lineage>
</organism>
<name>A0A815DPS7_9BILA</name>
<dbReference type="InterPro" id="IPR007577">
    <property type="entry name" value="GlycoTrfase_DXD_sugar-bd_CS"/>
</dbReference>
<dbReference type="GO" id="GO:0016020">
    <property type="term" value="C:membrane"/>
    <property type="evidence" value="ECO:0007669"/>
    <property type="project" value="GOC"/>
</dbReference>
<dbReference type="SUPFAM" id="SSF53448">
    <property type="entry name" value="Nucleotide-diphospho-sugar transferases"/>
    <property type="match status" value="1"/>
</dbReference>
<sequence>MKTRQHKLCFIISIIILLFLWQILLILIAIKESRSGINFNSFDIDLNKTNSSIPRIIHQTWKTSNLATYPINNSHSEWKRLYPDYQIHLWTDEDLDELISTDPYKYLYDIYKGYSYNIQRADLGRLIILHSKGGIYADLDVFPCLRQVENLRLSNASFIIPRSYFGLSLINHFLVAQKSSPIIDYILHEIVPVKFYRRIYILPYAEVFSTGSIFLTRVIRNYLKSSNSTKNFLWILSEDEVMKYVTHYTGRSWHSFDGYILNQIDSNPKSFISILVFLILFIFILFKYQYSILRFIKLK</sequence>
<dbReference type="Gene3D" id="3.90.550.20">
    <property type="match status" value="1"/>
</dbReference>
<keyword evidence="2" id="KW-0472">Membrane</keyword>
<keyword evidence="1" id="KW-0808">Transferase</keyword>
<feature type="transmembrane region" description="Helical" evidence="2">
    <location>
        <begin position="271"/>
        <end position="290"/>
    </location>
</feature>
<reference evidence="3" key="1">
    <citation type="submission" date="2021-02" db="EMBL/GenBank/DDBJ databases">
        <authorList>
            <person name="Nowell W R."/>
        </authorList>
    </citation>
    <scope>NUCLEOTIDE SEQUENCE</scope>
</reference>
<feature type="transmembrane region" description="Helical" evidence="2">
    <location>
        <begin position="7"/>
        <end position="30"/>
    </location>
</feature>
<evidence type="ECO:0000313" key="5">
    <source>
        <dbReference type="Proteomes" id="UP000663889"/>
    </source>
</evidence>
<evidence type="ECO:0000313" key="4">
    <source>
        <dbReference type="EMBL" id="CAF3755703.1"/>
    </source>
</evidence>
<dbReference type="PANTHER" id="PTHR32385:SF15">
    <property type="entry name" value="INOSITOL PHOSPHOCERAMIDE MANNOSYLTRANSFERASE 1"/>
    <property type="match status" value="1"/>
</dbReference>
<dbReference type="EMBL" id="CAJNOU010002246">
    <property type="protein sequence ID" value="CAF1303950.1"/>
    <property type="molecule type" value="Genomic_DNA"/>
</dbReference>
<accession>A0A815DPS7</accession>
<dbReference type="GO" id="GO:0051999">
    <property type="term" value="P:mannosyl-inositol phosphorylceramide biosynthetic process"/>
    <property type="evidence" value="ECO:0007669"/>
    <property type="project" value="TreeGrafter"/>
</dbReference>
<keyword evidence="2" id="KW-0812">Transmembrane</keyword>
<keyword evidence="2" id="KW-1133">Transmembrane helix</keyword>
<dbReference type="Proteomes" id="UP000663823">
    <property type="component" value="Unassembled WGS sequence"/>
</dbReference>
<dbReference type="InterPro" id="IPR029044">
    <property type="entry name" value="Nucleotide-diphossugar_trans"/>
</dbReference>
<proteinExistence type="predicted"/>
<dbReference type="Pfam" id="PF04488">
    <property type="entry name" value="Gly_transf_sug"/>
    <property type="match status" value="1"/>
</dbReference>
<dbReference type="PANTHER" id="PTHR32385">
    <property type="entry name" value="MANNOSYL PHOSPHORYLINOSITOL CERAMIDE SYNTHASE"/>
    <property type="match status" value="1"/>
</dbReference>
<evidence type="ECO:0000313" key="3">
    <source>
        <dbReference type="EMBL" id="CAF1303950.1"/>
    </source>
</evidence>
<dbReference type="Proteomes" id="UP000663889">
    <property type="component" value="Unassembled WGS sequence"/>
</dbReference>
<evidence type="ECO:0008006" key="6">
    <source>
        <dbReference type="Google" id="ProtNLM"/>
    </source>
</evidence>
<dbReference type="InterPro" id="IPR051706">
    <property type="entry name" value="Glycosyltransferase_domain"/>
</dbReference>
<dbReference type="GO" id="GO:0000030">
    <property type="term" value="F:mannosyltransferase activity"/>
    <property type="evidence" value="ECO:0007669"/>
    <property type="project" value="TreeGrafter"/>
</dbReference>
<protein>
    <recommendedName>
        <fullName evidence="6">Glycosyltransferase</fullName>
    </recommendedName>
</protein>
<dbReference type="EMBL" id="CAJOAX010001911">
    <property type="protein sequence ID" value="CAF3755703.1"/>
    <property type="molecule type" value="Genomic_DNA"/>
</dbReference>
<evidence type="ECO:0000256" key="1">
    <source>
        <dbReference type="ARBA" id="ARBA00022679"/>
    </source>
</evidence>
<evidence type="ECO:0000256" key="2">
    <source>
        <dbReference type="SAM" id="Phobius"/>
    </source>
</evidence>
<dbReference type="AlphaFoldDB" id="A0A815DPS7"/>
<comment type="caution">
    <text evidence="3">The sequence shown here is derived from an EMBL/GenBank/DDBJ whole genome shotgun (WGS) entry which is preliminary data.</text>
</comment>